<accession>A0A4Y6PZN6</accession>
<dbReference type="RefSeq" id="WP_141200093.1">
    <property type="nucleotide sequence ID" value="NZ_CP041186.1"/>
</dbReference>
<dbReference type="OrthoDB" id="9815690at2"/>
<evidence type="ECO:0000313" key="2">
    <source>
        <dbReference type="EMBL" id="QDG53639.1"/>
    </source>
</evidence>
<evidence type="ECO:0000256" key="1">
    <source>
        <dbReference type="ARBA" id="ARBA00008799"/>
    </source>
</evidence>
<name>A0A4Y6PZN6_PERCE</name>
<dbReference type="CDD" id="cd03788">
    <property type="entry name" value="GT20_TPS"/>
    <property type="match status" value="1"/>
</dbReference>
<dbReference type="GO" id="GO:0005992">
    <property type="term" value="P:trehalose biosynthetic process"/>
    <property type="evidence" value="ECO:0007669"/>
    <property type="project" value="InterPro"/>
</dbReference>
<proteinExistence type="inferred from homology"/>
<sequence>MPCTSNAVDAQPLTVVSNRLPVELHRNREGLAVRPSSGGLVGAMSPILRDRGGTWVGWPGCSVDGDDWTAPLEAFAQQSGYSLEPVNLSQADIDAYYAGFANSVLWPLFHGFSRLCEFRPEFWKRYLDVNRRFALRLARSKEVGSHVWIHDYHLIHVGKMLRTAKMDLERLGFFLHIPFPAVDLCRRMPWMHQIVDALLAYDLVGFQTPQDLHNFLGCVAHCMPHCEIERGRTSAVLDVGHRRLRAEAFPIGTDFDDFSERASRPEVAARAEALQRELGPYDILLGVDRLDYTKGLIHRLEALEVALERYPSLRERVVLYQLVVPSREKVGAYASLKDELERTVGRICGRFSTRKWSPIRYRYGRVDRVELGAMYRQARAALVTPLRDGMNLVAKEYVASQVDANGVLVLSEFAGAAGQLADGALLTNPYDTEATAETIRRAVEMGADERASRMAMLREVVRETDVYWWAERFVDRMEQPLDKRSVAEPLWRTPSAEALPLRAF</sequence>
<dbReference type="AlphaFoldDB" id="A0A4Y6PZN6"/>
<dbReference type="EMBL" id="CP041186">
    <property type="protein sequence ID" value="QDG53639.1"/>
    <property type="molecule type" value="Genomic_DNA"/>
</dbReference>
<keyword evidence="3" id="KW-1185">Reference proteome</keyword>
<dbReference type="GO" id="GO:0003825">
    <property type="term" value="F:alpha,alpha-trehalose-phosphate synthase (UDP-forming) activity"/>
    <property type="evidence" value="ECO:0007669"/>
    <property type="project" value="TreeGrafter"/>
</dbReference>
<protein>
    <submittedName>
        <fullName evidence="2">Trehalose-6-phosphate synthase</fullName>
    </submittedName>
</protein>
<dbReference type="Proteomes" id="UP000315995">
    <property type="component" value="Chromosome"/>
</dbReference>
<reference evidence="2 3" key="1">
    <citation type="submission" date="2019-06" db="EMBL/GenBank/DDBJ databases">
        <title>Persicimonas caeni gen. nov., sp. nov., a predatory bacterium isolated from solar saltern.</title>
        <authorList>
            <person name="Wang S."/>
        </authorList>
    </citation>
    <scope>NUCLEOTIDE SEQUENCE [LARGE SCALE GENOMIC DNA]</scope>
    <source>
        <strain evidence="2 3">YN101</strain>
    </source>
</reference>
<organism evidence="2 3">
    <name type="scientific">Persicimonas caeni</name>
    <dbReference type="NCBI Taxonomy" id="2292766"/>
    <lineage>
        <taxon>Bacteria</taxon>
        <taxon>Deltaproteobacteria</taxon>
        <taxon>Bradymonadales</taxon>
        <taxon>Bradymonadaceae</taxon>
        <taxon>Persicimonas</taxon>
    </lineage>
</organism>
<dbReference type="PANTHER" id="PTHR10788:SF106">
    <property type="entry name" value="BCDNA.GH08860"/>
    <property type="match status" value="1"/>
</dbReference>
<gene>
    <name evidence="2" type="ORF">FIV42_23700</name>
</gene>
<evidence type="ECO:0000313" key="3">
    <source>
        <dbReference type="Proteomes" id="UP000315995"/>
    </source>
</evidence>
<dbReference type="PANTHER" id="PTHR10788">
    <property type="entry name" value="TREHALOSE-6-PHOSPHATE SYNTHASE"/>
    <property type="match status" value="1"/>
</dbReference>
<dbReference type="Gene3D" id="3.40.50.2000">
    <property type="entry name" value="Glycogen Phosphorylase B"/>
    <property type="match status" value="2"/>
</dbReference>
<dbReference type="SUPFAM" id="SSF53756">
    <property type="entry name" value="UDP-Glycosyltransferase/glycogen phosphorylase"/>
    <property type="match status" value="1"/>
</dbReference>
<dbReference type="InterPro" id="IPR001830">
    <property type="entry name" value="Glyco_trans_20"/>
</dbReference>
<dbReference type="Pfam" id="PF00982">
    <property type="entry name" value="Glyco_transf_20"/>
    <property type="match status" value="1"/>
</dbReference>
<accession>A0A5B8YAI4</accession>
<comment type="similarity">
    <text evidence="1">Belongs to the glycosyltransferase 20 family.</text>
</comment>